<evidence type="ECO:0000256" key="9">
    <source>
        <dbReference type="ARBA" id="ARBA00023329"/>
    </source>
</evidence>
<organism evidence="12 13">
    <name type="scientific">Aquatica leii</name>
    <dbReference type="NCBI Taxonomy" id="1421715"/>
    <lineage>
        <taxon>Eukaryota</taxon>
        <taxon>Metazoa</taxon>
        <taxon>Ecdysozoa</taxon>
        <taxon>Arthropoda</taxon>
        <taxon>Hexapoda</taxon>
        <taxon>Insecta</taxon>
        <taxon>Pterygota</taxon>
        <taxon>Neoptera</taxon>
        <taxon>Endopterygota</taxon>
        <taxon>Coleoptera</taxon>
        <taxon>Polyphaga</taxon>
        <taxon>Elateriformia</taxon>
        <taxon>Elateroidea</taxon>
        <taxon>Lampyridae</taxon>
        <taxon>Luciolinae</taxon>
        <taxon>Aquatica</taxon>
    </lineage>
</organism>
<keyword evidence="8" id="KW-0458">Lysosome</keyword>
<name>A0AAN7SCH5_9COLE</name>
<dbReference type="Gene3D" id="1.10.8.680">
    <property type="entry name" value="Ypt/Rab-GAP domain of gyp1p, domain 2"/>
    <property type="match status" value="1"/>
</dbReference>
<evidence type="ECO:0000256" key="5">
    <source>
        <dbReference type="ARBA" id="ARBA00022468"/>
    </source>
</evidence>
<dbReference type="PROSITE" id="PS50086">
    <property type="entry name" value="TBC_RABGAP"/>
    <property type="match status" value="1"/>
</dbReference>
<dbReference type="GO" id="GO:0032007">
    <property type="term" value="P:negative regulation of TOR signaling"/>
    <property type="evidence" value="ECO:0007669"/>
    <property type="project" value="TreeGrafter"/>
</dbReference>
<comment type="subcellular location">
    <subcellularLocation>
        <location evidence="1">Cytoplasm</location>
        <location evidence="1">Cytosol</location>
    </subcellularLocation>
    <subcellularLocation>
        <location evidence="2">Cytoplasmic vesicle</location>
    </subcellularLocation>
    <subcellularLocation>
        <location evidence="3">Lysosome membrane</location>
    </subcellularLocation>
</comment>
<dbReference type="PANTHER" id="PTHR13530:SF3">
    <property type="entry name" value="TBC1 DOMAIN FAMILY MEMBER 7"/>
    <property type="match status" value="1"/>
</dbReference>
<evidence type="ECO:0000256" key="10">
    <source>
        <dbReference type="ARBA" id="ARBA00046045"/>
    </source>
</evidence>
<dbReference type="InterPro" id="IPR035969">
    <property type="entry name" value="Rab-GAP_TBC_sf"/>
</dbReference>
<keyword evidence="9" id="KW-0968">Cytoplasmic vesicle</keyword>
<proteinExistence type="predicted"/>
<sequence>MAVDERNFRSTYYEKVGFKSVEEKKSLEILLKDKTLDRVKLKQFCLRFSVPSVYRNLVWKVLLDIVPPHVECHAFVIDQRRQECKNMIHALQIMRVVDSTITKPQLMYAMYLLQTKKLRFNINLKVENGFTLIAQSLQQFFDDDADLYWLAKCLHGYVQRFKQDIPKLIEATMHLLEKEDGMLFRHLKKHNILNGFLMEQWFDSCFAGLLKENALARIWDKLCGGSCKILVFVIVVLLTNQRHKLLRCNTSKHAIESISNLPEETAEIIANKAIEMWQQHGSPLTIHDKPKP</sequence>
<dbReference type="GO" id="GO:0031410">
    <property type="term" value="C:cytoplasmic vesicle"/>
    <property type="evidence" value="ECO:0007669"/>
    <property type="project" value="UniProtKB-SubCell"/>
</dbReference>
<evidence type="ECO:0000256" key="6">
    <source>
        <dbReference type="ARBA" id="ARBA00022490"/>
    </source>
</evidence>
<dbReference type="GO" id="GO:0005765">
    <property type="term" value="C:lysosomal membrane"/>
    <property type="evidence" value="ECO:0007669"/>
    <property type="project" value="UniProtKB-SubCell"/>
</dbReference>
<dbReference type="InterPro" id="IPR039842">
    <property type="entry name" value="TBC1D7"/>
</dbReference>
<protein>
    <recommendedName>
        <fullName evidence="4">TBC1 domain family member 7</fullName>
    </recommendedName>
</protein>
<evidence type="ECO:0000259" key="11">
    <source>
        <dbReference type="PROSITE" id="PS50086"/>
    </source>
</evidence>
<accession>A0AAN7SCH5</accession>
<dbReference type="Gene3D" id="1.10.10.750">
    <property type="entry name" value="Ypt/Rab-GAP domain of gyp1p, domain 1"/>
    <property type="match status" value="1"/>
</dbReference>
<evidence type="ECO:0000256" key="3">
    <source>
        <dbReference type="ARBA" id="ARBA00004656"/>
    </source>
</evidence>
<dbReference type="GO" id="GO:0005096">
    <property type="term" value="F:GTPase activator activity"/>
    <property type="evidence" value="ECO:0007669"/>
    <property type="project" value="UniProtKB-KW"/>
</dbReference>
<comment type="function">
    <text evidence="10">Non-catalytic component of the TSC-TBC complex, a multiprotein complex that acts as a negative regulator of the canonical mTORC1 complex, an evolutionarily conserved central nutrient sensor that stimulates anabolic reactions and macromolecule biosynthesis to promote cellular biomass generation and growth. The TSC-TBC complex acts as a GTPase-activating protein (GAP) for the small GTPase RHEB, a direct activator of the protein kinase activity of mTORC1. In absence of nutrients, the TSC-TBC complex inhibits mTORC1, thereby preventing phosphorylation of ribosomal protein S6 kinase (RPS6KB1 and RPS6KB2) and EIF4EBP1 (4E-BP1) by the mTORC1 signaling. The TSC-TBC complex is inactivated in response to nutrients, relieving inhibition of mTORC1.</text>
</comment>
<dbReference type="InterPro" id="IPR000195">
    <property type="entry name" value="Rab-GAP-TBC_dom"/>
</dbReference>
<evidence type="ECO:0000256" key="7">
    <source>
        <dbReference type="ARBA" id="ARBA00023136"/>
    </source>
</evidence>
<dbReference type="EMBL" id="JARPUR010000006">
    <property type="protein sequence ID" value="KAK4874292.1"/>
    <property type="molecule type" value="Genomic_DNA"/>
</dbReference>
<dbReference type="GO" id="GO:0005829">
    <property type="term" value="C:cytosol"/>
    <property type="evidence" value="ECO:0007669"/>
    <property type="project" value="UniProtKB-SubCell"/>
</dbReference>
<gene>
    <name evidence="12" type="ORF">RN001_013652</name>
</gene>
<dbReference type="InterPro" id="IPR043039">
    <property type="entry name" value="TBC1D7_dom2"/>
</dbReference>
<keyword evidence="5" id="KW-0343">GTPase activation</keyword>
<keyword evidence="6" id="KW-0963">Cytoplasm</keyword>
<dbReference type="Gene3D" id="1.10.472.80">
    <property type="entry name" value="Ypt/Rab-GAP domain of gyp1p, domain 3"/>
    <property type="match status" value="1"/>
</dbReference>
<keyword evidence="7" id="KW-0472">Membrane</keyword>
<feature type="domain" description="Rab-GAP TBC" evidence="11">
    <location>
        <begin position="49"/>
        <end position="226"/>
    </location>
</feature>
<dbReference type="AlphaFoldDB" id="A0AAN7SCH5"/>
<dbReference type="PANTHER" id="PTHR13530">
    <property type="entry name" value="TBC1 DOMAIN FAMILY MEMBER 7"/>
    <property type="match status" value="1"/>
</dbReference>
<evidence type="ECO:0000256" key="1">
    <source>
        <dbReference type="ARBA" id="ARBA00004514"/>
    </source>
</evidence>
<evidence type="ECO:0000313" key="12">
    <source>
        <dbReference type="EMBL" id="KAK4874292.1"/>
    </source>
</evidence>
<evidence type="ECO:0000256" key="2">
    <source>
        <dbReference type="ARBA" id="ARBA00004541"/>
    </source>
</evidence>
<evidence type="ECO:0000256" key="4">
    <source>
        <dbReference type="ARBA" id="ARBA00015455"/>
    </source>
</evidence>
<dbReference type="Proteomes" id="UP001353858">
    <property type="component" value="Unassembled WGS sequence"/>
</dbReference>
<dbReference type="Pfam" id="PF00566">
    <property type="entry name" value="RabGAP-TBC"/>
    <property type="match status" value="1"/>
</dbReference>
<dbReference type="SUPFAM" id="SSF47923">
    <property type="entry name" value="Ypt/Rab-GAP domain of gyp1p"/>
    <property type="match status" value="2"/>
</dbReference>
<evidence type="ECO:0000256" key="8">
    <source>
        <dbReference type="ARBA" id="ARBA00023228"/>
    </source>
</evidence>
<keyword evidence="13" id="KW-1185">Reference proteome</keyword>
<reference evidence="13" key="1">
    <citation type="submission" date="2023-01" db="EMBL/GenBank/DDBJ databases">
        <title>Key to firefly adult light organ development and bioluminescence: homeobox transcription factors regulate luciferase expression and transportation to peroxisome.</title>
        <authorList>
            <person name="Fu X."/>
        </authorList>
    </citation>
    <scope>NUCLEOTIDE SEQUENCE [LARGE SCALE GENOMIC DNA]</scope>
</reference>
<comment type="caution">
    <text evidence="12">The sequence shown here is derived from an EMBL/GenBank/DDBJ whole genome shotgun (WGS) entry which is preliminary data.</text>
</comment>
<dbReference type="FunFam" id="1.10.472.80:FF:000028">
    <property type="entry name" value="TBC1 domain family member 7"/>
    <property type="match status" value="1"/>
</dbReference>
<evidence type="ECO:0000313" key="13">
    <source>
        <dbReference type="Proteomes" id="UP001353858"/>
    </source>
</evidence>